<gene>
    <name evidence="4" type="ORF">SCH01S_33_00250</name>
</gene>
<dbReference type="Pfam" id="PF00072">
    <property type="entry name" value="Response_reg"/>
    <property type="match status" value="1"/>
</dbReference>
<feature type="domain" description="Response regulatory" evidence="3">
    <location>
        <begin position="13"/>
        <end position="124"/>
    </location>
</feature>
<sequence length="144" mass="15082">MTDGNGSASRSARVLVVEDEFLIADHLAMTLEDLGYDVVGPVSTIDEALAVIRDQALDAALLDANLDGVSSAAIAKELSARAVPFVVVTGYGGLPLESAILDDAPRVAKPLVASKLAGALAESLARRGRWRSGNGRNWRNSSRP</sequence>
<evidence type="ECO:0000259" key="3">
    <source>
        <dbReference type="PROSITE" id="PS50110"/>
    </source>
</evidence>
<dbReference type="GO" id="GO:0000160">
    <property type="term" value="P:phosphorelay signal transduction system"/>
    <property type="evidence" value="ECO:0007669"/>
    <property type="project" value="InterPro"/>
</dbReference>
<dbReference type="InterPro" id="IPR001789">
    <property type="entry name" value="Sig_transdc_resp-reg_receiver"/>
</dbReference>
<dbReference type="Proteomes" id="UP000033202">
    <property type="component" value="Unassembled WGS sequence"/>
</dbReference>
<dbReference type="STRING" id="1219043.SCH01S_33_00250"/>
<dbReference type="InterPro" id="IPR011006">
    <property type="entry name" value="CheY-like_superfamily"/>
</dbReference>
<protein>
    <submittedName>
        <fullName evidence="4">Putative two-component response regulator</fullName>
    </submittedName>
</protein>
<reference evidence="4 5" key="1">
    <citation type="submission" date="2015-04" db="EMBL/GenBank/DDBJ databases">
        <title>Whole genome shotgun sequence of Sphingomonas changbaiensis NBRC 104936.</title>
        <authorList>
            <person name="Katano-Makiyama Y."/>
            <person name="Hosoyama A."/>
            <person name="Hashimoto M."/>
            <person name="Noguchi M."/>
            <person name="Tsuchikane K."/>
            <person name="Ohji S."/>
            <person name="Yamazoe A."/>
            <person name="Ichikawa N."/>
            <person name="Kimura A."/>
            <person name="Fujita N."/>
        </authorList>
    </citation>
    <scope>NUCLEOTIDE SEQUENCE [LARGE SCALE GENOMIC DNA]</scope>
    <source>
        <strain evidence="4 5">NBRC 104936</strain>
    </source>
</reference>
<evidence type="ECO:0000313" key="4">
    <source>
        <dbReference type="EMBL" id="GAO39538.1"/>
    </source>
</evidence>
<dbReference type="PANTHER" id="PTHR44591">
    <property type="entry name" value="STRESS RESPONSE REGULATOR PROTEIN 1"/>
    <property type="match status" value="1"/>
</dbReference>
<accession>A0A0E9MPW8</accession>
<dbReference type="InterPro" id="IPR050595">
    <property type="entry name" value="Bact_response_regulator"/>
</dbReference>
<dbReference type="AlphaFoldDB" id="A0A0E9MPW8"/>
<organism evidence="4 5">
    <name type="scientific">Sphingomonas changbaiensis NBRC 104936</name>
    <dbReference type="NCBI Taxonomy" id="1219043"/>
    <lineage>
        <taxon>Bacteria</taxon>
        <taxon>Pseudomonadati</taxon>
        <taxon>Pseudomonadota</taxon>
        <taxon>Alphaproteobacteria</taxon>
        <taxon>Sphingomonadales</taxon>
        <taxon>Sphingomonadaceae</taxon>
        <taxon>Sphingomonas</taxon>
    </lineage>
</organism>
<dbReference type="OrthoDB" id="7509750at2"/>
<name>A0A0E9MPW8_9SPHN</name>
<dbReference type="PROSITE" id="PS50110">
    <property type="entry name" value="RESPONSE_REGULATORY"/>
    <property type="match status" value="1"/>
</dbReference>
<dbReference type="RefSeq" id="WP_046348361.1">
    <property type="nucleotide sequence ID" value="NZ_BBWU01000033.1"/>
</dbReference>
<dbReference type="PANTHER" id="PTHR44591:SF24">
    <property type="entry name" value="PROTEIN-GLUTAMATE METHYLESTERASE_PROTEIN-GLUTAMINE GLUTAMINASE 1"/>
    <property type="match status" value="1"/>
</dbReference>
<comment type="caution">
    <text evidence="4">The sequence shown here is derived from an EMBL/GenBank/DDBJ whole genome shotgun (WGS) entry which is preliminary data.</text>
</comment>
<dbReference type="Gene3D" id="3.40.50.2300">
    <property type="match status" value="1"/>
</dbReference>
<evidence type="ECO:0000256" key="1">
    <source>
        <dbReference type="ARBA" id="ARBA00022553"/>
    </source>
</evidence>
<dbReference type="EMBL" id="BBWU01000033">
    <property type="protein sequence ID" value="GAO39538.1"/>
    <property type="molecule type" value="Genomic_DNA"/>
</dbReference>
<dbReference type="SMART" id="SM00448">
    <property type="entry name" value="REC"/>
    <property type="match status" value="1"/>
</dbReference>
<dbReference type="SUPFAM" id="SSF52172">
    <property type="entry name" value="CheY-like"/>
    <property type="match status" value="1"/>
</dbReference>
<proteinExistence type="predicted"/>
<keyword evidence="1 2" id="KW-0597">Phosphoprotein</keyword>
<keyword evidence="5" id="KW-1185">Reference proteome</keyword>
<feature type="modified residue" description="4-aspartylphosphate" evidence="2">
    <location>
        <position position="63"/>
    </location>
</feature>
<evidence type="ECO:0000313" key="5">
    <source>
        <dbReference type="Proteomes" id="UP000033202"/>
    </source>
</evidence>
<evidence type="ECO:0000256" key="2">
    <source>
        <dbReference type="PROSITE-ProRule" id="PRU00169"/>
    </source>
</evidence>